<dbReference type="PROSITE" id="PS51736">
    <property type="entry name" value="RECOMBINASES_3"/>
    <property type="match status" value="1"/>
</dbReference>
<dbReference type="PANTHER" id="PTHR30461">
    <property type="entry name" value="DNA-INVERTASE FROM LAMBDOID PROPHAGE"/>
    <property type="match status" value="1"/>
</dbReference>
<dbReference type="InterPro" id="IPR038109">
    <property type="entry name" value="DNA_bind_recomb_sf"/>
</dbReference>
<dbReference type="InterPro" id="IPR050639">
    <property type="entry name" value="SSR_resolvase"/>
</dbReference>
<evidence type="ECO:0000313" key="5">
    <source>
        <dbReference type="Proteomes" id="UP001464923"/>
    </source>
</evidence>
<dbReference type="PROSITE" id="PS51737">
    <property type="entry name" value="RECOMBINASE_DNA_BIND"/>
    <property type="match status" value="1"/>
</dbReference>
<protein>
    <submittedName>
        <fullName evidence="4">Recombinase family protein</fullName>
    </submittedName>
</protein>
<accession>A0ABV1K0I8</accession>
<evidence type="ECO:0000256" key="1">
    <source>
        <dbReference type="SAM" id="Coils"/>
    </source>
</evidence>
<dbReference type="InterPro" id="IPR011109">
    <property type="entry name" value="DNA_bind_recombinase_dom"/>
</dbReference>
<evidence type="ECO:0000313" key="4">
    <source>
        <dbReference type="EMBL" id="MEQ3541118.1"/>
    </source>
</evidence>
<sequence>MTSTDAPTVRVAQYLRVSLDKSGQGRSTDEQGTDNARAMADHARDGWALTATYRDDNRSASRYATREREEFARLLSDLDRGQFDILMLWESSRGSRRVSEWCRLIEVCQERHVLIYVTSHGRTYDPANSRDERTLLEDAVDSQYESGKVSTRVKRNAAANAAAGKPHGKIPYGYERVYDPHSKAFREQRPKPYEAAVVRYIFDALARGESMRAVANELNRRARLEPDHYGPQHIDAPTVTGVPWTPQVVRGLATSPTYIAVRTHHGTRTVGNWPALVDESTFYAVQRILTDPRRVTTKPGKAKYLLSMIATCGAVRADGAVCGNPMCVTFRTTANGRATYACKGANHLRIGKDDLDVYVTEWIIDYLEEHEDRLCAADTDDAEVAAARDEVARLKARLNEHYDAAATGQISARALAQIEPKIQAQIDDAEARVRASTTPPALRSLLTGPGTIAERWAAAPMPTKREVVRFLVSVTVLRSPTRGHRVDPEQRVAIEPKV</sequence>
<reference evidence="4 5" key="1">
    <citation type="submission" date="2024-03" db="EMBL/GenBank/DDBJ databases">
        <title>Draft genome sequence of Pseudonocardia tropica JCM 19149.</title>
        <authorList>
            <person name="Butdee W."/>
            <person name="Duangmal K."/>
        </authorList>
    </citation>
    <scope>NUCLEOTIDE SEQUENCE [LARGE SCALE GENOMIC DNA]</scope>
    <source>
        <strain evidence="4 5">JCM 19149</strain>
    </source>
</reference>
<dbReference type="SUPFAM" id="SSF53041">
    <property type="entry name" value="Resolvase-like"/>
    <property type="match status" value="1"/>
</dbReference>
<keyword evidence="5" id="KW-1185">Reference proteome</keyword>
<dbReference type="InterPro" id="IPR006119">
    <property type="entry name" value="Resolv_N"/>
</dbReference>
<keyword evidence="1" id="KW-0175">Coiled coil</keyword>
<dbReference type="Gene3D" id="3.40.50.1390">
    <property type="entry name" value="Resolvase, N-terminal catalytic domain"/>
    <property type="match status" value="1"/>
</dbReference>
<evidence type="ECO:0000259" key="3">
    <source>
        <dbReference type="PROSITE" id="PS51737"/>
    </source>
</evidence>
<comment type="caution">
    <text evidence="4">The sequence shown here is derived from an EMBL/GenBank/DDBJ whole genome shotgun (WGS) entry which is preliminary data.</text>
</comment>
<dbReference type="Pfam" id="PF07508">
    <property type="entry name" value="Recombinase"/>
    <property type="match status" value="1"/>
</dbReference>
<dbReference type="CDD" id="cd00338">
    <property type="entry name" value="Ser_Recombinase"/>
    <property type="match status" value="1"/>
</dbReference>
<dbReference type="SMART" id="SM00857">
    <property type="entry name" value="Resolvase"/>
    <property type="match status" value="1"/>
</dbReference>
<dbReference type="EMBL" id="JBEDNP010000012">
    <property type="protein sequence ID" value="MEQ3541118.1"/>
    <property type="molecule type" value="Genomic_DNA"/>
</dbReference>
<dbReference type="PANTHER" id="PTHR30461:SF23">
    <property type="entry name" value="DNA RECOMBINASE-RELATED"/>
    <property type="match status" value="1"/>
</dbReference>
<gene>
    <name evidence="4" type="ORF">WHI96_20095</name>
</gene>
<dbReference type="Gene3D" id="3.90.1750.20">
    <property type="entry name" value="Putative Large Serine Recombinase, Chain B, Domain 2"/>
    <property type="match status" value="1"/>
</dbReference>
<dbReference type="Pfam" id="PF00239">
    <property type="entry name" value="Resolvase"/>
    <property type="match status" value="1"/>
</dbReference>
<dbReference type="InterPro" id="IPR036162">
    <property type="entry name" value="Resolvase-like_N_sf"/>
</dbReference>
<feature type="coiled-coil region" evidence="1">
    <location>
        <begin position="377"/>
        <end position="404"/>
    </location>
</feature>
<feature type="domain" description="Recombinase" evidence="3">
    <location>
        <begin position="171"/>
        <end position="295"/>
    </location>
</feature>
<name>A0ABV1K0I8_9PSEU</name>
<dbReference type="Proteomes" id="UP001464923">
    <property type="component" value="Unassembled WGS sequence"/>
</dbReference>
<organism evidence="4 5">
    <name type="scientific">Pseudonocardia tropica</name>
    <dbReference type="NCBI Taxonomy" id="681289"/>
    <lineage>
        <taxon>Bacteria</taxon>
        <taxon>Bacillati</taxon>
        <taxon>Actinomycetota</taxon>
        <taxon>Actinomycetes</taxon>
        <taxon>Pseudonocardiales</taxon>
        <taxon>Pseudonocardiaceae</taxon>
        <taxon>Pseudonocardia</taxon>
    </lineage>
</organism>
<feature type="domain" description="Resolvase/invertase-type recombinase catalytic" evidence="2">
    <location>
        <begin position="10"/>
        <end position="164"/>
    </location>
</feature>
<dbReference type="RefSeq" id="WP_345644920.1">
    <property type="nucleotide sequence ID" value="NZ_BAABLY010000027.1"/>
</dbReference>
<proteinExistence type="predicted"/>
<evidence type="ECO:0000259" key="2">
    <source>
        <dbReference type="PROSITE" id="PS51736"/>
    </source>
</evidence>